<dbReference type="CDD" id="cd05403">
    <property type="entry name" value="NT_KNTase_like"/>
    <property type="match status" value="1"/>
</dbReference>
<dbReference type="InterPro" id="IPR002934">
    <property type="entry name" value="Polymerase_NTP_transf_dom"/>
</dbReference>
<dbReference type="RefSeq" id="WP_317136226.1">
    <property type="nucleotide sequence ID" value="NZ_CP043875.1"/>
</dbReference>
<dbReference type="GO" id="GO:0070733">
    <property type="term" value="F:AMPylase activity"/>
    <property type="evidence" value="ECO:0007669"/>
    <property type="project" value="UniProtKB-EC"/>
</dbReference>
<comment type="similarity">
    <text evidence="10">Belongs to the MntA antitoxin family.</text>
</comment>
<evidence type="ECO:0000256" key="11">
    <source>
        <dbReference type="ARBA" id="ARBA00047518"/>
    </source>
</evidence>
<organism evidence="14 15">
    <name type="scientific">Methanochimaera problematica</name>
    <dbReference type="NCBI Taxonomy" id="2609417"/>
    <lineage>
        <taxon>Archaea</taxon>
        <taxon>Methanobacteriati</taxon>
        <taxon>Methanobacteriota</taxon>
        <taxon>Stenosarchaea group</taxon>
        <taxon>Methanomicrobia</taxon>
        <taxon>Methanomicrobiales</taxon>
        <taxon>Methanomicrobiaceae</taxon>
        <taxon>Methanochimaera</taxon>
    </lineage>
</organism>
<name>A0AA97FD69_9EURY</name>
<dbReference type="EC" id="2.7.7.108" evidence="9"/>
<dbReference type="GeneID" id="85230275"/>
<gene>
    <name evidence="14" type="ORF">F1737_08885</name>
</gene>
<dbReference type="PANTHER" id="PTHR33571">
    <property type="entry name" value="SSL8005 PROTEIN"/>
    <property type="match status" value="1"/>
</dbReference>
<protein>
    <recommendedName>
        <fullName evidence="9">protein adenylyltransferase</fullName>
        <ecNumber evidence="9">2.7.7.108</ecNumber>
    </recommendedName>
</protein>
<dbReference type="InterPro" id="IPR043519">
    <property type="entry name" value="NT_sf"/>
</dbReference>
<keyword evidence="2" id="KW-1277">Toxin-antitoxin system</keyword>
<dbReference type="Pfam" id="PF01909">
    <property type="entry name" value="NTP_transf_2"/>
    <property type="match status" value="1"/>
</dbReference>
<evidence type="ECO:0000256" key="3">
    <source>
        <dbReference type="ARBA" id="ARBA00022679"/>
    </source>
</evidence>
<keyword evidence="5" id="KW-0479">Metal-binding</keyword>
<accession>A0AA97FD69</accession>
<evidence type="ECO:0000256" key="1">
    <source>
        <dbReference type="ARBA" id="ARBA00001946"/>
    </source>
</evidence>
<evidence type="ECO:0000256" key="5">
    <source>
        <dbReference type="ARBA" id="ARBA00022723"/>
    </source>
</evidence>
<keyword evidence="4" id="KW-0548">Nucleotidyltransferase</keyword>
<dbReference type="SUPFAM" id="SSF81301">
    <property type="entry name" value="Nucleotidyltransferase"/>
    <property type="match status" value="1"/>
</dbReference>
<evidence type="ECO:0000256" key="9">
    <source>
        <dbReference type="ARBA" id="ARBA00034531"/>
    </source>
</evidence>
<evidence type="ECO:0000256" key="6">
    <source>
        <dbReference type="ARBA" id="ARBA00022741"/>
    </source>
</evidence>
<evidence type="ECO:0000256" key="7">
    <source>
        <dbReference type="ARBA" id="ARBA00022840"/>
    </source>
</evidence>
<dbReference type="GO" id="GO:0046872">
    <property type="term" value="F:metal ion binding"/>
    <property type="evidence" value="ECO:0007669"/>
    <property type="project" value="UniProtKB-KW"/>
</dbReference>
<evidence type="ECO:0000256" key="10">
    <source>
        <dbReference type="ARBA" id="ARBA00038276"/>
    </source>
</evidence>
<keyword evidence="3" id="KW-0808">Transferase</keyword>
<evidence type="ECO:0000256" key="4">
    <source>
        <dbReference type="ARBA" id="ARBA00022695"/>
    </source>
</evidence>
<dbReference type="Proteomes" id="UP001301797">
    <property type="component" value="Chromosome"/>
</dbReference>
<sequence length="102" mass="11893">MERPKIPESKVREFCKKWNIREFYIFGSYLSDNFSDESDIDIVVYFNPGDEPSLITFIKIEEEIEEILGRKVDLITKNALISGRNQIIKDSILNSMVPVYVT</sequence>
<keyword evidence="6" id="KW-0547">Nucleotide-binding</keyword>
<evidence type="ECO:0000256" key="8">
    <source>
        <dbReference type="ARBA" id="ARBA00022842"/>
    </source>
</evidence>
<evidence type="ECO:0000259" key="13">
    <source>
        <dbReference type="Pfam" id="PF01909"/>
    </source>
</evidence>
<keyword evidence="7" id="KW-0067">ATP-binding</keyword>
<dbReference type="GO" id="GO:0005524">
    <property type="term" value="F:ATP binding"/>
    <property type="evidence" value="ECO:0007669"/>
    <property type="project" value="UniProtKB-KW"/>
</dbReference>
<comment type="cofactor">
    <cofactor evidence="1">
        <name>Mg(2+)</name>
        <dbReference type="ChEBI" id="CHEBI:18420"/>
    </cofactor>
</comment>
<proteinExistence type="inferred from homology"/>
<dbReference type="Gene3D" id="3.30.460.10">
    <property type="entry name" value="Beta Polymerase, domain 2"/>
    <property type="match status" value="1"/>
</dbReference>
<dbReference type="AlphaFoldDB" id="A0AA97FD69"/>
<evidence type="ECO:0000256" key="2">
    <source>
        <dbReference type="ARBA" id="ARBA00022649"/>
    </source>
</evidence>
<dbReference type="InterPro" id="IPR052038">
    <property type="entry name" value="Type-VII_TA_antitoxin"/>
</dbReference>
<evidence type="ECO:0000313" key="14">
    <source>
        <dbReference type="EMBL" id="WOF16794.1"/>
    </source>
</evidence>
<reference evidence="14 15" key="1">
    <citation type="submission" date="2019-09" db="EMBL/GenBank/DDBJ databases">
        <title>The complete genome of Methanoplanus sp. FWC-SCC4.</title>
        <authorList>
            <person name="Chen S.-C."/>
            <person name="Zhou Y.-Z."/>
            <person name="Lai M.-C."/>
        </authorList>
    </citation>
    <scope>NUCLEOTIDE SEQUENCE [LARGE SCALE GENOMIC DNA]</scope>
    <source>
        <strain evidence="14 15">FWC-SCC4</strain>
    </source>
</reference>
<keyword evidence="8" id="KW-0460">Magnesium</keyword>
<keyword evidence="15" id="KW-1185">Reference proteome</keyword>
<evidence type="ECO:0000313" key="15">
    <source>
        <dbReference type="Proteomes" id="UP001301797"/>
    </source>
</evidence>
<evidence type="ECO:0000256" key="12">
    <source>
        <dbReference type="ARBA" id="ARBA00048696"/>
    </source>
</evidence>
<comment type="catalytic activity">
    <reaction evidence="12">
        <text>L-tyrosyl-[protein] + ATP = O-(5'-adenylyl)-L-tyrosyl-[protein] + diphosphate</text>
        <dbReference type="Rhea" id="RHEA:54288"/>
        <dbReference type="Rhea" id="RHEA-COMP:10136"/>
        <dbReference type="Rhea" id="RHEA-COMP:13846"/>
        <dbReference type="ChEBI" id="CHEBI:30616"/>
        <dbReference type="ChEBI" id="CHEBI:33019"/>
        <dbReference type="ChEBI" id="CHEBI:46858"/>
        <dbReference type="ChEBI" id="CHEBI:83624"/>
        <dbReference type="EC" id="2.7.7.108"/>
    </reaction>
</comment>
<dbReference type="KEGG" id="mefw:F1737_08885"/>
<dbReference type="EMBL" id="CP043875">
    <property type="protein sequence ID" value="WOF16794.1"/>
    <property type="molecule type" value="Genomic_DNA"/>
</dbReference>
<feature type="domain" description="Polymerase nucleotidyl transferase" evidence="13">
    <location>
        <begin position="12"/>
        <end position="90"/>
    </location>
</feature>
<comment type="catalytic activity">
    <reaction evidence="11">
        <text>O-(5'-adenylyl)-L-tyrosyl-[protein] + ATP = O-[5'-(adenylyl-(5'-&gt;3')-adenylyl)]-L-tyrosyl-[protein] + diphosphate</text>
        <dbReference type="Rhea" id="RHEA:66528"/>
        <dbReference type="Rhea" id="RHEA-COMP:13846"/>
        <dbReference type="Rhea" id="RHEA-COMP:17046"/>
        <dbReference type="ChEBI" id="CHEBI:30616"/>
        <dbReference type="ChEBI" id="CHEBI:33019"/>
        <dbReference type="ChEBI" id="CHEBI:83624"/>
        <dbReference type="ChEBI" id="CHEBI:167160"/>
    </reaction>
</comment>
<dbReference type="PANTHER" id="PTHR33571:SF12">
    <property type="entry name" value="BSL3053 PROTEIN"/>
    <property type="match status" value="1"/>
</dbReference>